<name>A0A1D4GEJ4_9STAP</name>
<organism evidence="6 9">
    <name type="scientific">Staphylococcus caeli</name>
    <dbReference type="NCBI Taxonomy" id="2201815"/>
    <lineage>
        <taxon>Bacteria</taxon>
        <taxon>Bacillati</taxon>
        <taxon>Bacillota</taxon>
        <taxon>Bacilli</taxon>
        <taxon>Bacillales</taxon>
        <taxon>Staphylococcaceae</taxon>
        <taxon>Staphylococcus</taxon>
    </lineage>
</organism>
<comment type="cofactor">
    <cofactor evidence="5">
        <name>Mg(2+)</name>
        <dbReference type="ChEBI" id="CHEBI:18420"/>
    </cofactor>
</comment>
<evidence type="ECO:0000313" key="8">
    <source>
        <dbReference type="Proteomes" id="UP000095412"/>
    </source>
</evidence>
<evidence type="ECO:0000313" key="7">
    <source>
        <dbReference type="EMBL" id="SCT12468.1"/>
    </source>
</evidence>
<protein>
    <recommendedName>
        <fullName evidence="5">5-formyltetrahydrofolate cyclo-ligase</fullName>
        <ecNumber evidence="5">6.3.3.2</ecNumber>
    </recommendedName>
</protein>
<evidence type="ECO:0000256" key="3">
    <source>
        <dbReference type="ARBA" id="ARBA00022840"/>
    </source>
</evidence>
<feature type="binding site" evidence="4">
    <location>
        <position position="55"/>
    </location>
    <ligand>
        <name>substrate</name>
    </ligand>
</feature>
<sequence>MTKKTLRQEKLEKMKLFSQLSDKKLADGFLAKLFFNTEEYQVATRIGIVLSMAHEVDTYSIIQHMLSDGKQVFVPETNYQTRIMTFKRLTHLDNIGPDEKGINHVIQNSEISSALDLLVVPGVVFNQSGYRIGYGGGYFDKFLSHNQQMTISLLYDFQLNEFNPEMHDQPVEKLIIATTR</sequence>
<proteinExistence type="inferred from homology"/>
<evidence type="ECO:0000256" key="5">
    <source>
        <dbReference type="RuleBase" id="RU361279"/>
    </source>
</evidence>
<feature type="binding site" evidence="4">
    <location>
        <position position="50"/>
    </location>
    <ligand>
        <name>substrate</name>
    </ligand>
</feature>
<evidence type="ECO:0000256" key="4">
    <source>
        <dbReference type="PIRSR" id="PIRSR006806-1"/>
    </source>
</evidence>
<dbReference type="PANTHER" id="PTHR23407">
    <property type="entry name" value="ATPASE INHIBITOR/5-FORMYLTETRAHYDROFOLATE CYCLO-LIGASE"/>
    <property type="match status" value="1"/>
</dbReference>
<gene>
    <name evidence="6" type="primary">yqgN</name>
    <name evidence="6" type="ORF">SAMEA2297795_00038</name>
    <name evidence="7" type="ORF">SAMEA2297796_01794</name>
</gene>
<dbReference type="InterPro" id="IPR037171">
    <property type="entry name" value="NagB/RpiA_transferase-like"/>
</dbReference>
<dbReference type="Gene3D" id="3.40.50.10420">
    <property type="entry name" value="NagB/RpiA/CoA transferase-like"/>
    <property type="match status" value="1"/>
</dbReference>
<keyword evidence="2 4" id="KW-0547">Nucleotide-binding</keyword>
<dbReference type="EC" id="6.3.3.2" evidence="5"/>
<evidence type="ECO:0000313" key="9">
    <source>
        <dbReference type="Proteomes" id="UP000095768"/>
    </source>
</evidence>
<keyword evidence="8" id="KW-1185">Reference proteome</keyword>
<dbReference type="GO" id="GO:0030272">
    <property type="term" value="F:5-formyltetrahydrofolate cyclo-ligase activity"/>
    <property type="evidence" value="ECO:0007669"/>
    <property type="project" value="UniProtKB-EC"/>
</dbReference>
<accession>A0A1D4GEJ4</accession>
<dbReference type="OrthoDB" id="9801938at2"/>
<comment type="similarity">
    <text evidence="1 5">Belongs to the 5-formyltetrahydrofolate cyclo-ligase family.</text>
</comment>
<evidence type="ECO:0000256" key="2">
    <source>
        <dbReference type="ARBA" id="ARBA00022741"/>
    </source>
</evidence>
<dbReference type="SUPFAM" id="SSF100950">
    <property type="entry name" value="NagB/RpiA/CoA transferase-like"/>
    <property type="match status" value="1"/>
</dbReference>
<dbReference type="GO" id="GO:0005524">
    <property type="term" value="F:ATP binding"/>
    <property type="evidence" value="ECO:0007669"/>
    <property type="project" value="UniProtKB-KW"/>
</dbReference>
<dbReference type="AlphaFoldDB" id="A0A1D4GEJ4"/>
<dbReference type="GO" id="GO:0046872">
    <property type="term" value="F:metal ion binding"/>
    <property type="evidence" value="ECO:0007669"/>
    <property type="project" value="UniProtKB-KW"/>
</dbReference>
<dbReference type="InterPro" id="IPR002698">
    <property type="entry name" value="FTHF_cligase"/>
</dbReference>
<dbReference type="GO" id="GO:0009396">
    <property type="term" value="P:folic acid-containing compound biosynthetic process"/>
    <property type="evidence" value="ECO:0007669"/>
    <property type="project" value="TreeGrafter"/>
</dbReference>
<dbReference type="PANTHER" id="PTHR23407:SF1">
    <property type="entry name" value="5-FORMYLTETRAHYDROFOLATE CYCLO-LIGASE"/>
    <property type="match status" value="1"/>
</dbReference>
<dbReference type="InterPro" id="IPR024185">
    <property type="entry name" value="FTHF_cligase-like_sf"/>
</dbReference>
<dbReference type="NCBIfam" id="TIGR02727">
    <property type="entry name" value="MTHFS_bact"/>
    <property type="match status" value="1"/>
</dbReference>
<evidence type="ECO:0000313" key="6">
    <source>
        <dbReference type="EMBL" id="SCS23346.1"/>
    </source>
</evidence>
<feature type="binding site" evidence="4">
    <location>
        <begin position="3"/>
        <end position="7"/>
    </location>
    <ligand>
        <name>ATP</name>
        <dbReference type="ChEBI" id="CHEBI:30616"/>
    </ligand>
</feature>
<dbReference type="PIRSF" id="PIRSF006806">
    <property type="entry name" value="FTHF_cligase"/>
    <property type="match status" value="1"/>
</dbReference>
<dbReference type="EMBL" id="FMPG01000001">
    <property type="protein sequence ID" value="SCS23346.1"/>
    <property type="molecule type" value="Genomic_DNA"/>
</dbReference>
<keyword evidence="5" id="KW-0460">Magnesium</keyword>
<evidence type="ECO:0000256" key="1">
    <source>
        <dbReference type="ARBA" id="ARBA00010638"/>
    </source>
</evidence>
<dbReference type="EMBL" id="FMPI01000013">
    <property type="protein sequence ID" value="SCT12468.1"/>
    <property type="molecule type" value="Genomic_DNA"/>
</dbReference>
<keyword evidence="6" id="KW-0436">Ligase</keyword>
<reference evidence="6 9" key="1">
    <citation type="submission" date="2016-09" db="EMBL/GenBank/DDBJ databases">
        <authorList>
            <consortium name="Pathogen Informatics"/>
        </authorList>
    </citation>
    <scope>NUCLEOTIDE SEQUENCE [LARGE SCALE GENOMIC DNA]</scope>
    <source>
        <strain evidence="6 9">82B</strain>
    </source>
</reference>
<dbReference type="GO" id="GO:0035999">
    <property type="term" value="P:tetrahydrofolate interconversion"/>
    <property type="evidence" value="ECO:0007669"/>
    <property type="project" value="TreeGrafter"/>
</dbReference>
<dbReference type="Pfam" id="PF01812">
    <property type="entry name" value="5-FTHF_cyc-lig"/>
    <property type="match status" value="1"/>
</dbReference>
<dbReference type="Proteomes" id="UP000095412">
    <property type="component" value="Unassembled WGS sequence"/>
</dbReference>
<keyword evidence="3 4" id="KW-0067">ATP-binding</keyword>
<reference evidence="7 8" key="2">
    <citation type="submission" date="2016-09" db="EMBL/GenBank/DDBJ databases">
        <authorList>
            <consortium name="Pathogen Informatics"/>
            <person name="Sun Q."/>
            <person name="Inoue M."/>
        </authorList>
    </citation>
    <scope>NUCLEOTIDE SEQUENCE [LARGE SCALE GENOMIC DNA]</scope>
    <source>
        <strain evidence="7 8">82C</strain>
    </source>
</reference>
<dbReference type="Proteomes" id="UP000095768">
    <property type="component" value="Unassembled WGS sequence"/>
</dbReference>
<comment type="catalytic activity">
    <reaction evidence="5">
        <text>(6S)-5-formyl-5,6,7,8-tetrahydrofolate + ATP = (6R)-5,10-methenyltetrahydrofolate + ADP + phosphate</text>
        <dbReference type="Rhea" id="RHEA:10488"/>
        <dbReference type="ChEBI" id="CHEBI:30616"/>
        <dbReference type="ChEBI" id="CHEBI:43474"/>
        <dbReference type="ChEBI" id="CHEBI:57455"/>
        <dbReference type="ChEBI" id="CHEBI:57457"/>
        <dbReference type="ChEBI" id="CHEBI:456216"/>
        <dbReference type="EC" id="6.3.3.2"/>
    </reaction>
</comment>
<dbReference type="RefSeq" id="WP_069995981.1">
    <property type="nucleotide sequence ID" value="NZ_FMPG01000001.1"/>
</dbReference>
<keyword evidence="5" id="KW-0479">Metal-binding</keyword>